<keyword evidence="4" id="KW-0812">Transmembrane</keyword>
<evidence type="ECO:0000256" key="14">
    <source>
        <dbReference type="ARBA" id="ARBA00038929"/>
    </source>
</evidence>
<name>A0A0A7CPF3_ACHHY</name>
<dbReference type="EC" id="3.2.1.58" evidence="14"/>
<evidence type="ECO:0000256" key="10">
    <source>
        <dbReference type="ARBA" id="ARBA00023295"/>
    </source>
</evidence>
<evidence type="ECO:0000256" key="5">
    <source>
        <dbReference type="ARBA" id="ARBA00022801"/>
    </source>
</evidence>
<dbReference type="STRING" id="1202772.A0A0A7CPF3"/>
<keyword evidence="10 16" id="KW-0326">Glycosidase</keyword>
<dbReference type="PANTHER" id="PTHR31297:SF34">
    <property type="entry name" value="GLUCAN 1,3-BETA-GLUCOSIDASE 2"/>
    <property type="match status" value="1"/>
</dbReference>
<evidence type="ECO:0000256" key="4">
    <source>
        <dbReference type="ARBA" id="ARBA00022692"/>
    </source>
</evidence>
<accession>A0A0A7CPF3</accession>
<evidence type="ECO:0000256" key="1">
    <source>
        <dbReference type="ARBA" id="ARBA00004401"/>
    </source>
</evidence>
<evidence type="ECO:0000256" key="9">
    <source>
        <dbReference type="ARBA" id="ARBA00023180"/>
    </source>
</evidence>
<evidence type="ECO:0000313" key="19">
    <source>
        <dbReference type="EMBL" id="AIG56426.1"/>
    </source>
</evidence>
<keyword evidence="6" id="KW-0735">Signal-anchor</keyword>
<dbReference type="EMBL" id="JNBR01000141">
    <property type="protein sequence ID" value="OQR96545.1"/>
    <property type="molecule type" value="Genomic_DNA"/>
</dbReference>
<evidence type="ECO:0000313" key="21">
    <source>
        <dbReference type="Proteomes" id="UP000243579"/>
    </source>
</evidence>
<dbReference type="GO" id="GO:0004338">
    <property type="term" value="F:glucan exo-1,3-beta-glucosidase activity"/>
    <property type="evidence" value="ECO:0007669"/>
    <property type="project" value="UniProtKB-EC"/>
</dbReference>
<dbReference type="GO" id="GO:0071555">
    <property type="term" value="P:cell wall organization"/>
    <property type="evidence" value="ECO:0007669"/>
    <property type="project" value="UniProtKB-KW"/>
</dbReference>
<dbReference type="EMBL" id="KM038965">
    <property type="protein sequence ID" value="AIG56426.1"/>
    <property type="molecule type" value="Genomic_DNA"/>
</dbReference>
<evidence type="ECO:0000256" key="15">
    <source>
        <dbReference type="ARBA" id="ARBA00041260"/>
    </source>
</evidence>
<keyword evidence="17" id="KW-0732">Signal</keyword>
<dbReference type="GO" id="GO:0009251">
    <property type="term" value="P:glucan catabolic process"/>
    <property type="evidence" value="ECO:0007669"/>
    <property type="project" value="TreeGrafter"/>
</dbReference>
<dbReference type="OrthoDB" id="1887033at2759"/>
<dbReference type="Gene3D" id="3.20.20.80">
    <property type="entry name" value="Glycosidases"/>
    <property type="match status" value="1"/>
</dbReference>
<comment type="function">
    <text evidence="13">Glucosidase involved in the degradation of cellulosic biomass. Active on lichenan.</text>
</comment>
<proteinExistence type="inferred from homology"/>
<keyword evidence="3" id="KW-1003">Cell membrane</keyword>
<keyword evidence="5 16" id="KW-0378">Hydrolase</keyword>
<evidence type="ECO:0000256" key="3">
    <source>
        <dbReference type="ARBA" id="ARBA00022475"/>
    </source>
</evidence>
<comment type="similarity">
    <text evidence="2 16">Belongs to the glycosyl hydrolase 5 (cellulase A) family.</text>
</comment>
<reference evidence="19 21" key="1">
    <citation type="journal article" date="2014" name="Genome Biol. Evol.">
        <title>The secreted proteins of Achlya hypogyna and Thraustotheca clavata identify the ancestral oomycete secretome and reveal gene acquisitions by horizontal gene transfer.</title>
        <authorList>
            <person name="Misner I."/>
            <person name="Blouin N."/>
            <person name="Leonard G."/>
            <person name="Richards T.A."/>
            <person name="Lane C.E."/>
        </authorList>
    </citation>
    <scope>NUCLEOTIDE SEQUENCE</scope>
    <source>
        <strain evidence="19 21">ATCC 48635</strain>
    </source>
</reference>
<dbReference type="PANTHER" id="PTHR31297">
    <property type="entry name" value="GLUCAN ENDO-1,6-BETA-GLUCOSIDASE B"/>
    <property type="match status" value="1"/>
</dbReference>
<comment type="subcellular location">
    <subcellularLocation>
        <location evidence="1">Cell membrane</location>
        <topology evidence="1">Single-pass type II membrane protein</topology>
    </subcellularLocation>
</comment>
<dbReference type="InterPro" id="IPR050386">
    <property type="entry name" value="Glycosyl_hydrolase_5"/>
</dbReference>
<evidence type="ECO:0000256" key="7">
    <source>
        <dbReference type="ARBA" id="ARBA00022989"/>
    </source>
</evidence>
<keyword evidence="8" id="KW-0472">Membrane</keyword>
<evidence type="ECO:0000256" key="8">
    <source>
        <dbReference type="ARBA" id="ARBA00023136"/>
    </source>
</evidence>
<evidence type="ECO:0000256" key="2">
    <source>
        <dbReference type="ARBA" id="ARBA00005641"/>
    </source>
</evidence>
<keyword evidence="9" id="KW-0325">Glycoprotein</keyword>
<evidence type="ECO:0000256" key="11">
    <source>
        <dbReference type="ARBA" id="ARBA00023316"/>
    </source>
</evidence>
<dbReference type="InterPro" id="IPR001547">
    <property type="entry name" value="Glyco_hydro_5"/>
</dbReference>
<keyword evidence="11" id="KW-0961">Cell wall biogenesis/degradation</keyword>
<feature type="chain" id="PRO_5002037149" description="glucan 1,3-beta-glucosidase" evidence="17">
    <location>
        <begin position="22"/>
        <end position="390"/>
    </location>
</feature>
<keyword evidence="7" id="KW-1133">Transmembrane helix</keyword>
<dbReference type="GO" id="GO:0005886">
    <property type="term" value="C:plasma membrane"/>
    <property type="evidence" value="ECO:0007669"/>
    <property type="project" value="UniProtKB-SubCell"/>
</dbReference>
<evidence type="ECO:0000313" key="20">
    <source>
        <dbReference type="EMBL" id="OQR96545.1"/>
    </source>
</evidence>
<evidence type="ECO:0000256" key="13">
    <source>
        <dbReference type="ARBA" id="ARBA00037126"/>
    </source>
</evidence>
<evidence type="ECO:0000259" key="18">
    <source>
        <dbReference type="Pfam" id="PF00150"/>
    </source>
</evidence>
<dbReference type="AlphaFoldDB" id="A0A0A7CPF3"/>
<comment type="catalytic activity">
    <reaction evidence="12">
        <text>Successive hydrolysis of beta-D-glucose units from the non-reducing ends of (1-&gt;3)-beta-D-glucans, releasing alpha-glucose.</text>
        <dbReference type="EC" id="3.2.1.58"/>
    </reaction>
</comment>
<keyword evidence="21" id="KW-1185">Reference proteome</keyword>
<dbReference type="Proteomes" id="UP000243579">
    <property type="component" value="Unassembled WGS sequence"/>
</dbReference>
<feature type="signal peptide" evidence="17">
    <location>
        <begin position="1"/>
        <end position="21"/>
    </location>
</feature>
<dbReference type="GO" id="GO:0005576">
    <property type="term" value="C:extracellular region"/>
    <property type="evidence" value="ECO:0007669"/>
    <property type="project" value="TreeGrafter"/>
</dbReference>
<sequence length="390" mass="44669">MFKSLLASAAIALASLSGTMASYGHHRGVNLGGWLVLEHWITPDSPLYREGGISGDVIENGQYQIMKQLGHAKGDPLMQRHWNEFMSEADFRDIKAAGLDMVRIPVGYWIMNDAPDAKKPRSAGCNTTDDASVLAPGSLAYLDKAFRWARKYQLKVLVGIHAAMGSQNGEQHSAASTIRKIQWFDQQGNIDNTLDLVEFIVARYQYHAAFLGIGLLNEPQHGNDPTKFAQLKKYYTDAHRIIRRQLGSDCIITFSTAFNEKPEYDSVWRSFLKHDPNVWAEVHKYYIWGFEGQSFDQIKAYVQGHEAKWIKEWQGAPLFFGEWSIANHEDTFLLNDTQKAQYANIVTKVFKPAHWTYWTWKFWSDPNSYVAWNMKTLFNRKIMTQQMLGN</sequence>
<dbReference type="InterPro" id="IPR017853">
    <property type="entry name" value="GH"/>
</dbReference>
<evidence type="ECO:0000256" key="16">
    <source>
        <dbReference type="RuleBase" id="RU361153"/>
    </source>
</evidence>
<dbReference type="SUPFAM" id="SSF51445">
    <property type="entry name" value="(Trans)glycosidases"/>
    <property type="match status" value="1"/>
</dbReference>
<evidence type="ECO:0000256" key="6">
    <source>
        <dbReference type="ARBA" id="ARBA00022968"/>
    </source>
</evidence>
<protein>
    <recommendedName>
        <fullName evidence="14">glucan 1,3-beta-glucosidase</fullName>
        <ecNumber evidence="14">3.2.1.58</ecNumber>
    </recommendedName>
    <alternativeName>
        <fullName evidence="15">Exo-1,3-beta-glucanase D</fullName>
    </alternativeName>
</protein>
<evidence type="ECO:0000256" key="17">
    <source>
        <dbReference type="SAM" id="SignalP"/>
    </source>
</evidence>
<feature type="domain" description="Glycoside hydrolase family 5" evidence="18">
    <location>
        <begin position="78"/>
        <end position="361"/>
    </location>
</feature>
<organism evidence="19">
    <name type="scientific">Achlya hypogyna</name>
    <name type="common">Oomycete</name>
    <name type="synonym">Protoachlya hypogyna</name>
    <dbReference type="NCBI Taxonomy" id="1202772"/>
    <lineage>
        <taxon>Eukaryota</taxon>
        <taxon>Sar</taxon>
        <taxon>Stramenopiles</taxon>
        <taxon>Oomycota</taxon>
        <taxon>Saprolegniomycetes</taxon>
        <taxon>Saprolegniales</taxon>
        <taxon>Achlyaceae</taxon>
        <taxon>Achlya</taxon>
    </lineage>
</organism>
<dbReference type="GO" id="GO:0009986">
    <property type="term" value="C:cell surface"/>
    <property type="evidence" value="ECO:0007669"/>
    <property type="project" value="TreeGrafter"/>
</dbReference>
<dbReference type="Pfam" id="PF00150">
    <property type="entry name" value="Cellulase"/>
    <property type="match status" value="1"/>
</dbReference>
<evidence type="ECO:0000256" key="12">
    <source>
        <dbReference type="ARBA" id="ARBA00036824"/>
    </source>
</evidence>
<gene>
    <name evidence="20" type="ORF">ACHHYP_15428</name>
</gene>